<comment type="caution">
    <text evidence="2">The sequence shown here is derived from an EMBL/GenBank/DDBJ whole genome shotgun (WGS) entry which is preliminary data.</text>
</comment>
<protein>
    <submittedName>
        <fullName evidence="2">Uncharacterized protein</fullName>
    </submittedName>
</protein>
<feature type="compositionally biased region" description="Polar residues" evidence="1">
    <location>
        <begin position="226"/>
        <end position="235"/>
    </location>
</feature>
<sequence length="462" mass="55115">MNPMLSALGAIPGAKEKFKTLIKTNRAGNKQSDVIYFPYIDFHTQRQLYEEWIAMYNANIRSIRKERKKLGYPPKYQLIKSVHLNFIHEVTRCIIEQLREENKTWAYEGGVRLSPDVPYTLWVNNVKLASRLNHCSHKTVWNHIQRLIDLNFILEKRNHGTQSDYELDINPEFLLFFDLSDEKKLPKSNIGGITKEWALPKGFRKKRQPYQYILTSLNKRLKQDGASEQSSSANSIEKRKNTPREVKTIQERLDALCPHLALKHPGPFEKFQTEGVPRHPLEEQIRPLVQQFLWMAHNKLWKRSNVKDSEYQRSMEYILERYFTKCKTMQGVRHRLSIMERIINQQANYVSEKPNRFTMYPVQFFDMERKLDDGDYSGFKGLWNLTYEKERKKHISGKMKKQWRDKKYFRKAVDEWLDNPTLGRFKALEKKVHKLWPQHRMELYSIYLANKDLLNLSKSSER</sequence>
<evidence type="ECO:0000313" key="3">
    <source>
        <dbReference type="Proteomes" id="UP000484164"/>
    </source>
</evidence>
<evidence type="ECO:0000313" key="2">
    <source>
        <dbReference type="EMBL" id="KAB2815578.1"/>
    </source>
</evidence>
<dbReference type="EMBL" id="WBVQ01000002">
    <property type="protein sequence ID" value="KAB2815578.1"/>
    <property type="molecule type" value="Genomic_DNA"/>
</dbReference>
<dbReference type="AlphaFoldDB" id="A0A6L3ZDE2"/>
<dbReference type="RefSeq" id="WP_151693008.1">
    <property type="nucleotide sequence ID" value="NZ_BMGX01000001.1"/>
</dbReference>
<reference evidence="2 3" key="1">
    <citation type="submission" date="2019-10" db="EMBL/GenBank/DDBJ databases">
        <title>Genome sequence of Phaeocystidibacter marisrubri JCM30614 (type strain).</title>
        <authorList>
            <person name="Bowman J.P."/>
        </authorList>
    </citation>
    <scope>NUCLEOTIDE SEQUENCE [LARGE SCALE GENOMIC DNA]</scope>
    <source>
        <strain evidence="2 3">JCM 30614</strain>
    </source>
</reference>
<keyword evidence="3" id="KW-1185">Reference proteome</keyword>
<dbReference type="Proteomes" id="UP000484164">
    <property type="component" value="Unassembled WGS sequence"/>
</dbReference>
<organism evidence="2 3">
    <name type="scientific">Phaeocystidibacter marisrubri</name>
    <dbReference type="NCBI Taxonomy" id="1577780"/>
    <lineage>
        <taxon>Bacteria</taxon>
        <taxon>Pseudomonadati</taxon>
        <taxon>Bacteroidota</taxon>
        <taxon>Flavobacteriia</taxon>
        <taxon>Flavobacteriales</taxon>
        <taxon>Phaeocystidibacteraceae</taxon>
        <taxon>Phaeocystidibacter</taxon>
    </lineage>
</organism>
<accession>A0A6L3ZDE2</accession>
<name>A0A6L3ZDE2_9FLAO</name>
<feature type="region of interest" description="Disordered" evidence="1">
    <location>
        <begin position="223"/>
        <end position="243"/>
    </location>
</feature>
<proteinExistence type="predicted"/>
<dbReference type="OrthoDB" id="1158125at2"/>
<evidence type="ECO:0000256" key="1">
    <source>
        <dbReference type="SAM" id="MobiDB-lite"/>
    </source>
</evidence>
<gene>
    <name evidence="2" type="ORF">F8C82_07700</name>
</gene>